<dbReference type="SMART" id="SM00355">
    <property type="entry name" value="ZnF_C2H2"/>
    <property type="match status" value="7"/>
</dbReference>
<protein>
    <recommendedName>
        <fullName evidence="9">C2H2-type domain-containing protein</fullName>
    </recommendedName>
</protein>
<evidence type="ECO:0000256" key="4">
    <source>
        <dbReference type="ARBA" id="ARBA00022833"/>
    </source>
</evidence>
<accession>A0A5E4QMY6</accession>
<dbReference type="Proteomes" id="UP000324832">
    <property type="component" value="Unassembled WGS sequence"/>
</dbReference>
<evidence type="ECO:0000259" key="9">
    <source>
        <dbReference type="PROSITE" id="PS50157"/>
    </source>
</evidence>
<evidence type="ECO:0000256" key="1">
    <source>
        <dbReference type="ARBA" id="ARBA00004123"/>
    </source>
</evidence>
<gene>
    <name evidence="10" type="ORF">LSINAPIS_LOCUS9726</name>
</gene>
<keyword evidence="6" id="KW-0804">Transcription</keyword>
<dbReference type="PANTHER" id="PTHR46179:SF13">
    <property type="entry name" value="C2H2-TYPE DOMAIN-CONTAINING PROTEIN"/>
    <property type="match status" value="1"/>
</dbReference>
<keyword evidence="7" id="KW-0539">Nucleus</keyword>
<feature type="domain" description="C2H2-type" evidence="9">
    <location>
        <begin position="209"/>
        <end position="238"/>
    </location>
</feature>
<dbReference type="AlphaFoldDB" id="A0A5E4QMY6"/>
<sequence length="531" mass="60639">MAQQKSTVKERINRCQDWLQKQNNPKKLSLQNKNDIQFIIETNAHRKKFFLSVPEDDASVPVGVGEVEMVPKPVPVLRLRRDRLNMECGWSSCNRFFSNYEEFQIHVANHVPDLQVVENEDGVNNYACLWDACGHMSPNSREMVRHVNYHAYHAKLLAIGFNGRATLKLERCKKDSSKRNKLPPLISDHHCLWVDCEEKFFSMQDSEDFLCSWAGCGNKCSRKILLTAHVRSHTGERVIACYHCGRHFNMNRKLSDHLLRQNVDPSSGHSCAVCGVACASAYLLREHVRQHVSCYACSLCDMSAPTPAALALHVRYRHMAKDVRAHHCSMCSYSAVTASDLRKHINRHNKRLKRKNQSDGENCEGEVKKQQLKKKYICHICPERDAVIFTRGTFLTTHLVKVHGAQWPCGHSRFRYQKSEDGMYRLTTTRFEVLEVSKKIVDGYSGQKDTLTNKYEFDVKNVAEATATTPKRYEVVLKDGERSGSEATRELIPSEVEINSESVGKLEIEVCDVDDEGNVISKEVFYGVQCV</sequence>
<organism evidence="10 11">
    <name type="scientific">Leptidea sinapis</name>
    <dbReference type="NCBI Taxonomy" id="189913"/>
    <lineage>
        <taxon>Eukaryota</taxon>
        <taxon>Metazoa</taxon>
        <taxon>Ecdysozoa</taxon>
        <taxon>Arthropoda</taxon>
        <taxon>Hexapoda</taxon>
        <taxon>Insecta</taxon>
        <taxon>Pterygota</taxon>
        <taxon>Neoptera</taxon>
        <taxon>Endopterygota</taxon>
        <taxon>Lepidoptera</taxon>
        <taxon>Glossata</taxon>
        <taxon>Ditrysia</taxon>
        <taxon>Papilionoidea</taxon>
        <taxon>Pieridae</taxon>
        <taxon>Dismorphiinae</taxon>
        <taxon>Leptidea</taxon>
    </lineage>
</organism>
<evidence type="ECO:0000256" key="7">
    <source>
        <dbReference type="ARBA" id="ARBA00023242"/>
    </source>
</evidence>
<evidence type="ECO:0000256" key="6">
    <source>
        <dbReference type="ARBA" id="ARBA00023163"/>
    </source>
</evidence>
<keyword evidence="2" id="KW-0479">Metal-binding</keyword>
<comment type="subcellular location">
    <subcellularLocation>
        <location evidence="1">Nucleus</location>
    </subcellularLocation>
</comment>
<keyword evidence="11" id="KW-1185">Reference proteome</keyword>
<dbReference type="InterPro" id="IPR051061">
    <property type="entry name" value="Zinc_finger_trans_reg"/>
</dbReference>
<dbReference type="InterPro" id="IPR013087">
    <property type="entry name" value="Znf_C2H2_type"/>
</dbReference>
<dbReference type="GO" id="GO:0008270">
    <property type="term" value="F:zinc ion binding"/>
    <property type="evidence" value="ECO:0007669"/>
    <property type="project" value="UniProtKB-KW"/>
</dbReference>
<evidence type="ECO:0000313" key="11">
    <source>
        <dbReference type="Proteomes" id="UP000324832"/>
    </source>
</evidence>
<dbReference type="GO" id="GO:0006357">
    <property type="term" value="P:regulation of transcription by RNA polymerase II"/>
    <property type="evidence" value="ECO:0007669"/>
    <property type="project" value="TreeGrafter"/>
</dbReference>
<reference evidence="10 11" key="1">
    <citation type="submission" date="2017-07" db="EMBL/GenBank/DDBJ databases">
        <authorList>
            <person name="Talla V."/>
            <person name="Backstrom N."/>
        </authorList>
    </citation>
    <scope>NUCLEOTIDE SEQUENCE [LARGE SCALE GENOMIC DNA]</scope>
</reference>
<evidence type="ECO:0000256" key="8">
    <source>
        <dbReference type="PROSITE-ProRule" id="PRU00042"/>
    </source>
</evidence>
<keyword evidence="4" id="KW-0862">Zinc</keyword>
<dbReference type="PROSITE" id="PS50157">
    <property type="entry name" value="ZINC_FINGER_C2H2_2"/>
    <property type="match status" value="1"/>
</dbReference>
<dbReference type="SUPFAM" id="SSF57667">
    <property type="entry name" value="beta-beta-alpha zinc fingers"/>
    <property type="match status" value="2"/>
</dbReference>
<dbReference type="InterPro" id="IPR036236">
    <property type="entry name" value="Znf_C2H2_sf"/>
</dbReference>
<evidence type="ECO:0000256" key="3">
    <source>
        <dbReference type="ARBA" id="ARBA00022771"/>
    </source>
</evidence>
<dbReference type="PANTHER" id="PTHR46179">
    <property type="entry name" value="ZINC FINGER PROTEIN"/>
    <property type="match status" value="1"/>
</dbReference>
<evidence type="ECO:0000313" key="10">
    <source>
        <dbReference type="EMBL" id="VVC98689.1"/>
    </source>
</evidence>
<dbReference type="PROSITE" id="PS00028">
    <property type="entry name" value="ZINC_FINGER_C2H2_1"/>
    <property type="match status" value="3"/>
</dbReference>
<dbReference type="GO" id="GO:0005634">
    <property type="term" value="C:nucleus"/>
    <property type="evidence" value="ECO:0007669"/>
    <property type="project" value="UniProtKB-SubCell"/>
</dbReference>
<evidence type="ECO:0000256" key="2">
    <source>
        <dbReference type="ARBA" id="ARBA00022723"/>
    </source>
</evidence>
<dbReference type="EMBL" id="FZQP02003734">
    <property type="protein sequence ID" value="VVC98689.1"/>
    <property type="molecule type" value="Genomic_DNA"/>
</dbReference>
<keyword evidence="3 8" id="KW-0863">Zinc-finger</keyword>
<keyword evidence="5" id="KW-0805">Transcription regulation</keyword>
<proteinExistence type="predicted"/>
<name>A0A5E4QMY6_9NEOP</name>
<dbReference type="Gene3D" id="3.30.160.60">
    <property type="entry name" value="Classic Zinc Finger"/>
    <property type="match status" value="3"/>
</dbReference>
<evidence type="ECO:0000256" key="5">
    <source>
        <dbReference type="ARBA" id="ARBA00023015"/>
    </source>
</evidence>